<gene>
    <name evidence="2" type="ORF">NRIC_12360</name>
</gene>
<dbReference type="CDD" id="cd04301">
    <property type="entry name" value="NAT_SF"/>
    <property type="match status" value="1"/>
</dbReference>
<organism evidence="2 3">
    <name type="scientific">Enterococcus florum</name>
    <dbReference type="NCBI Taxonomy" id="2480627"/>
    <lineage>
        <taxon>Bacteria</taxon>
        <taxon>Bacillati</taxon>
        <taxon>Bacillota</taxon>
        <taxon>Bacilli</taxon>
        <taxon>Lactobacillales</taxon>
        <taxon>Enterococcaceae</taxon>
        <taxon>Enterococcus</taxon>
    </lineage>
</organism>
<dbReference type="GO" id="GO:0016747">
    <property type="term" value="F:acyltransferase activity, transferring groups other than amino-acyl groups"/>
    <property type="evidence" value="ECO:0007669"/>
    <property type="project" value="InterPro"/>
</dbReference>
<proteinExistence type="predicted"/>
<dbReference type="PROSITE" id="PS51186">
    <property type="entry name" value="GNAT"/>
    <property type="match status" value="1"/>
</dbReference>
<dbReference type="RefSeq" id="WP_146621808.1">
    <property type="nucleotide sequence ID" value="NZ_BJCC01000010.1"/>
</dbReference>
<dbReference type="OrthoDB" id="581534at2"/>
<sequence>MLDKSVPFIPFTMFRPAESPPLPAPKLPEGYRFTFYQPGDETDWYQIEQAVLEFDSVEQAADYFKKTFAPYPQELQQRMLFIENPTGKKVATCTAWWTSDSKPRLHWLAVLPEEQGKGLAKALTIKITALMENLNPHQTIYLTTQTWSHLAVRLYQKLGYQILQDEHYSTILELLEGKKK</sequence>
<accession>A0A4P5P636</accession>
<dbReference type="SUPFAM" id="SSF55729">
    <property type="entry name" value="Acyl-CoA N-acyltransferases (Nat)"/>
    <property type="match status" value="1"/>
</dbReference>
<evidence type="ECO:0000313" key="2">
    <source>
        <dbReference type="EMBL" id="GCF93345.1"/>
    </source>
</evidence>
<dbReference type="EMBL" id="BJCC01000010">
    <property type="protein sequence ID" value="GCF93345.1"/>
    <property type="molecule type" value="Genomic_DNA"/>
</dbReference>
<keyword evidence="2" id="KW-0808">Transferase</keyword>
<feature type="domain" description="N-acetyltransferase" evidence="1">
    <location>
        <begin position="31"/>
        <end position="180"/>
    </location>
</feature>
<reference evidence="3" key="1">
    <citation type="submission" date="2019-02" db="EMBL/GenBank/DDBJ databases">
        <title>Draft genome sequence of Enterococcus sp. Gos25-1.</title>
        <authorList>
            <person name="Tanaka N."/>
            <person name="Shiwa Y."/>
            <person name="Fujita N."/>
        </authorList>
    </citation>
    <scope>NUCLEOTIDE SEQUENCE [LARGE SCALE GENOMIC DNA]</scope>
    <source>
        <strain evidence="3">Gos25-1</strain>
    </source>
</reference>
<dbReference type="InterPro" id="IPR016181">
    <property type="entry name" value="Acyl_CoA_acyltransferase"/>
</dbReference>
<dbReference type="Pfam" id="PF00583">
    <property type="entry name" value="Acetyltransf_1"/>
    <property type="match status" value="1"/>
</dbReference>
<protein>
    <submittedName>
        <fullName evidence="2">N-acetyltransferase</fullName>
    </submittedName>
</protein>
<keyword evidence="3" id="KW-1185">Reference proteome</keyword>
<evidence type="ECO:0000313" key="3">
    <source>
        <dbReference type="Proteomes" id="UP000290567"/>
    </source>
</evidence>
<dbReference type="Gene3D" id="3.40.630.30">
    <property type="match status" value="1"/>
</dbReference>
<evidence type="ECO:0000259" key="1">
    <source>
        <dbReference type="PROSITE" id="PS51186"/>
    </source>
</evidence>
<dbReference type="Proteomes" id="UP000290567">
    <property type="component" value="Unassembled WGS sequence"/>
</dbReference>
<name>A0A4P5P636_9ENTE</name>
<dbReference type="InterPro" id="IPR000182">
    <property type="entry name" value="GNAT_dom"/>
</dbReference>
<comment type="caution">
    <text evidence="2">The sequence shown here is derived from an EMBL/GenBank/DDBJ whole genome shotgun (WGS) entry which is preliminary data.</text>
</comment>
<dbReference type="AlphaFoldDB" id="A0A4P5P636"/>